<dbReference type="EMBL" id="JAEHOE010000025">
    <property type="protein sequence ID" value="KAG2495232.1"/>
    <property type="molecule type" value="Genomic_DNA"/>
</dbReference>
<accession>A0A835Y4Y7</accession>
<organism evidence="2 3">
    <name type="scientific">Edaphochlamys debaryana</name>
    <dbReference type="NCBI Taxonomy" id="47281"/>
    <lineage>
        <taxon>Eukaryota</taxon>
        <taxon>Viridiplantae</taxon>
        <taxon>Chlorophyta</taxon>
        <taxon>core chlorophytes</taxon>
        <taxon>Chlorophyceae</taxon>
        <taxon>CS clade</taxon>
        <taxon>Chlamydomonadales</taxon>
        <taxon>Chlamydomonadales incertae sedis</taxon>
        <taxon>Edaphochlamys</taxon>
    </lineage>
</organism>
<sequence length="575" mass="64463">MPPRAKPKPIKASARRLPELPGEIWSLIIQRVDRCSELRGVRLASKQLCTIVDSQTTQLRIRLTPDSSRFWRARGLLKWPSCTSVTLVWDALEVRHADVGKYLSQPFARITLESRQHVSALTVEAKFYGRVYEEGAWSDYAERWEAASGDEPPSPQPVETFDEDTMHLPAKPLAALLRLLPGLHTVRLPPGTPFQHPHLDTYMVMSALQTLTHLRDLTLPSFDLAPDLTKLSGLQHLTHLVLQPLKEHDVEDYSSLEGMEPDVLQVEGVDGICSLQRLKHLELYSAAVDQIFDTDVREFLDELPALERLVVGGLATEMLDELDDDVEADEEFDRSNLDENYQLALDLSGGHITSIDLSYRGPHRHRSTTDVVSLGLVSYLARTLLLPHVRSAPAPRVKALSLRCEVTLGLTDAQGAWLAPLRELVERCEAVAVQGLDVTPREAMRRVTAAEVETLLRLFGKPQRLRLGNMTEMDRVRLRRRREPPSLECEPGTGCPARLPARLHGVQSQLAKAVQAVWDDRAGGSELQRLRGMMQAAGLGGGPGADRAWEYRRVTCRWQCMNIRDEDSDDDSDLD</sequence>
<protein>
    <recommendedName>
        <fullName evidence="4">F-box domain-containing protein</fullName>
    </recommendedName>
</protein>
<proteinExistence type="predicted"/>
<comment type="caution">
    <text evidence="2">The sequence shown here is derived from an EMBL/GenBank/DDBJ whole genome shotgun (WGS) entry which is preliminary data.</text>
</comment>
<reference evidence="2" key="1">
    <citation type="journal article" date="2020" name="bioRxiv">
        <title>Comparative genomics of Chlamydomonas.</title>
        <authorList>
            <person name="Craig R.J."/>
            <person name="Hasan A.R."/>
            <person name="Ness R.W."/>
            <person name="Keightley P.D."/>
        </authorList>
    </citation>
    <scope>NUCLEOTIDE SEQUENCE</scope>
    <source>
        <strain evidence="2">CCAP 11/70</strain>
    </source>
</reference>
<evidence type="ECO:0008006" key="4">
    <source>
        <dbReference type="Google" id="ProtNLM"/>
    </source>
</evidence>
<comment type="subcellular location">
    <subcellularLocation>
        <location evidence="1">Cytoplasm</location>
        <location evidence="1">Cytoskeleton</location>
        <location evidence="1">Cilium axoneme</location>
    </subcellularLocation>
</comment>
<gene>
    <name evidence="2" type="ORF">HYH03_006506</name>
</gene>
<evidence type="ECO:0000256" key="1">
    <source>
        <dbReference type="ARBA" id="ARBA00004430"/>
    </source>
</evidence>
<dbReference type="Proteomes" id="UP000612055">
    <property type="component" value="Unassembled WGS sequence"/>
</dbReference>
<dbReference type="InterPro" id="IPR032675">
    <property type="entry name" value="LRR_dom_sf"/>
</dbReference>
<evidence type="ECO:0000313" key="2">
    <source>
        <dbReference type="EMBL" id="KAG2495232.1"/>
    </source>
</evidence>
<keyword evidence="3" id="KW-1185">Reference proteome</keyword>
<dbReference type="Gene3D" id="3.80.10.10">
    <property type="entry name" value="Ribonuclease Inhibitor"/>
    <property type="match status" value="1"/>
</dbReference>
<dbReference type="GO" id="GO:0005930">
    <property type="term" value="C:axoneme"/>
    <property type="evidence" value="ECO:0007669"/>
    <property type="project" value="UniProtKB-SubCell"/>
</dbReference>
<dbReference type="AlphaFoldDB" id="A0A835Y4Y7"/>
<name>A0A835Y4Y7_9CHLO</name>
<evidence type="ECO:0000313" key="3">
    <source>
        <dbReference type="Proteomes" id="UP000612055"/>
    </source>
</evidence>